<feature type="transmembrane region" description="Helical" evidence="7">
    <location>
        <begin position="455"/>
        <end position="476"/>
    </location>
</feature>
<dbReference type="Proteomes" id="UP001501442">
    <property type="component" value="Unassembled WGS sequence"/>
</dbReference>
<keyword evidence="5 7" id="KW-1133">Transmembrane helix</keyword>
<feature type="transmembrane region" description="Helical" evidence="7">
    <location>
        <begin position="348"/>
        <end position="366"/>
    </location>
</feature>
<evidence type="ECO:0000256" key="6">
    <source>
        <dbReference type="ARBA" id="ARBA00023136"/>
    </source>
</evidence>
<dbReference type="EMBL" id="BAABHK010000012">
    <property type="protein sequence ID" value="GAA4633541.1"/>
    <property type="molecule type" value="Genomic_DNA"/>
</dbReference>
<evidence type="ECO:0000256" key="3">
    <source>
        <dbReference type="ARBA" id="ARBA00022475"/>
    </source>
</evidence>
<evidence type="ECO:0000256" key="1">
    <source>
        <dbReference type="ARBA" id="ARBA00004651"/>
    </source>
</evidence>
<feature type="transmembrane region" description="Helical" evidence="7">
    <location>
        <begin position="185"/>
        <end position="204"/>
    </location>
</feature>
<dbReference type="Pfam" id="PF07690">
    <property type="entry name" value="MFS_1"/>
    <property type="match status" value="1"/>
</dbReference>
<dbReference type="InterPro" id="IPR036259">
    <property type="entry name" value="MFS_trans_sf"/>
</dbReference>
<comment type="caution">
    <text evidence="9">The sequence shown here is derived from an EMBL/GenBank/DDBJ whole genome shotgun (WGS) entry which is preliminary data.</text>
</comment>
<evidence type="ECO:0000259" key="8">
    <source>
        <dbReference type="PROSITE" id="PS50850"/>
    </source>
</evidence>
<dbReference type="InterPro" id="IPR011701">
    <property type="entry name" value="MFS"/>
</dbReference>
<feature type="transmembrane region" description="Helical" evidence="7">
    <location>
        <begin position="216"/>
        <end position="234"/>
    </location>
</feature>
<feature type="transmembrane region" description="Helical" evidence="7">
    <location>
        <begin position="64"/>
        <end position="83"/>
    </location>
</feature>
<dbReference type="Gene3D" id="1.20.1250.20">
    <property type="entry name" value="MFS general substrate transporter like domains"/>
    <property type="match status" value="1"/>
</dbReference>
<dbReference type="PANTHER" id="PTHR42718:SF46">
    <property type="entry name" value="BLR6921 PROTEIN"/>
    <property type="match status" value="1"/>
</dbReference>
<accession>A0ABP8ULR8</accession>
<keyword evidence="6 7" id="KW-0472">Membrane</keyword>
<gene>
    <name evidence="9" type="ORF">GCM10023196_071480</name>
</gene>
<keyword evidence="3" id="KW-1003">Cell membrane</keyword>
<evidence type="ECO:0000313" key="10">
    <source>
        <dbReference type="Proteomes" id="UP001501442"/>
    </source>
</evidence>
<evidence type="ECO:0000256" key="4">
    <source>
        <dbReference type="ARBA" id="ARBA00022692"/>
    </source>
</evidence>
<organism evidence="9 10">
    <name type="scientific">Actinoallomurus vinaceus</name>
    <dbReference type="NCBI Taxonomy" id="1080074"/>
    <lineage>
        <taxon>Bacteria</taxon>
        <taxon>Bacillati</taxon>
        <taxon>Actinomycetota</taxon>
        <taxon>Actinomycetes</taxon>
        <taxon>Streptosporangiales</taxon>
        <taxon>Thermomonosporaceae</taxon>
        <taxon>Actinoallomurus</taxon>
    </lineage>
</organism>
<proteinExistence type="predicted"/>
<feature type="transmembrane region" description="Helical" evidence="7">
    <location>
        <begin position="372"/>
        <end position="396"/>
    </location>
</feature>
<feature type="transmembrane region" description="Helical" evidence="7">
    <location>
        <begin position="408"/>
        <end position="435"/>
    </location>
</feature>
<feature type="domain" description="Major facilitator superfamily (MFS) profile" evidence="8">
    <location>
        <begin position="29"/>
        <end position="480"/>
    </location>
</feature>
<protein>
    <submittedName>
        <fullName evidence="9">MFS transporter</fullName>
    </submittedName>
</protein>
<dbReference type="PROSITE" id="PS50850">
    <property type="entry name" value="MFS"/>
    <property type="match status" value="1"/>
</dbReference>
<name>A0ABP8ULR8_9ACTN</name>
<dbReference type="PROSITE" id="PS00216">
    <property type="entry name" value="SUGAR_TRANSPORT_1"/>
    <property type="match status" value="1"/>
</dbReference>
<sequence length="486" mass="50584">MTTTALPDSRTLPGAPADQHRWSARLWGILAVLSLVLFLDGLDVSMVGVALPSIGSALSLSTSSLQWIVSGYVLGYGGLLLLGGRTADLLGRRRVFLIALAVFAVASLLGGMVDSGPLLIATRFIKGVSAAFTAPTGLSIITTTFAEGKARNKALSIYTVFGASGYSSGLIFGGLMTGIGWRWTFLMPVPVAIIALVAGLSLIPRDRAASEGGHDILGALTSTAAMLLLVYDLVSAPNRGWTAPVTLALFGVVVLLLAAFVLVERRVRHPLIRLGILRKGTLVRANLAIVALFGSYTAFQFIVTLYLQSVLGWKPITMALALLPTGLLVALSAPFAGTMIDRFGTARFIVGGMIAMTVGYLLFLRVDTHPVYVLAILPTALLLGVGFALGFPSINVQATAGVENDEQGLAAGLVQTAGQVGAALVLAITTAIISSDDARSAVRSPAAVLADYRPGLIFVTAVALGGLVITLAPLLVRRAARQDALD</sequence>
<dbReference type="SUPFAM" id="SSF103473">
    <property type="entry name" value="MFS general substrate transporter"/>
    <property type="match status" value="1"/>
</dbReference>
<feature type="transmembrane region" description="Helical" evidence="7">
    <location>
        <begin position="95"/>
        <end position="112"/>
    </location>
</feature>
<dbReference type="InterPro" id="IPR005829">
    <property type="entry name" value="Sugar_transporter_CS"/>
</dbReference>
<comment type="subcellular location">
    <subcellularLocation>
        <location evidence="1">Cell membrane</location>
        <topology evidence="1">Multi-pass membrane protein</topology>
    </subcellularLocation>
</comment>
<dbReference type="InterPro" id="IPR020846">
    <property type="entry name" value="MFS_dom"/>
</dbReference>
<feature type="transmembrane region" description="Helical" evidence="7">
    <location>
        <begin position="124"/>
        <end position="145"/>
    </location>
</feature>
<dbReference type="CDD" id="cd17321">
    <property type="entry name" value="MFS_MMR_MDR_like"/>
    <property type="match status" value="1"/>
</dbReference>
<reference evidence="10" key="1">
    <citation type="journal article" date="2019" name="Int. J. Syst. Evol. Microbiol.">
        <title>The Global Catalogue of Microorganisms (GCM) 10K type strain sequencing project: providing services to taxonomists for standard genome sequencing and annotation.</title>
        <authorList>
            <consortium name="The Broad Institute Genomics Platform"/>
            <consortium name="The Broad Institute Genome Sequencing Center for Infectious Disease"/>
            <person name="Wu L."/>
            <person name="Ma J."/>
        </authorList>
    </citation>
    <scope>NUCLEOTIDE SEQUENCE [LARGE SCALE GENOMIC DNA]</scope>
    <source>
        <strain evidence="10">JCM 17939</strain>
    </source>
</reference>
<feature type="transmembrane region" description="Helical" evidence="7">
    <location>
        <begin position="313"/>
        <end position="336"/>
    </location>
</feature>
<feature type="transmembrane region" description="Helical" evidence="7">
    <location>
        <begin position="283"/>
        <end position="307"/>
    </location>
</feature>
<evidence type="ECO:0000256" key="5">
    <source>
        <dbReference type="ARBA" id="ARBA00022989"/>
    </source>
</evidence>
<keyword evidence="2" id="KW-0813">Transport</keyword>
<evidence type="ECO:0000256" key="2">
    <source>
        <dbReference type="ARBA" id="ARBA00022448"/>
    </source>
</evidence>
<keyword evidence="4 7" id="KW-0812">Transmembrane</keyword>
<dbReference type="Gene3D" id="1.20.1720.10">
    <property type="entry name" value="Multidrug resistance protein D"/>
    <property type="match status" value="1"/>
</dbReference>
<evidence type="ECO:0000256" key="7">
    <source>
        <dbReference type="SAM" id="Phobius"/>
    </source>
</evidence>
<keyword evidence="10" id="KW-1185">Reference proteome</keyword>
<feature type="transmembrane region" description="Helical" evidence="7">
    <location>
        <begin position="157"/>
        <end position="179"/>
    </location>
</feature>
<dbReference type="PANTHER" id="PTHR42718">
    <property type="entry name" value="MAJOR FACILITATOR SUPERFAMILY MULTIDRUG TRANSPORTER MFSC"/>
    <property type="match status" value="1"/>
</dbReference>
<dbReference type="RefSeq" id="WP_345436539.1">
    <property type="nucleotide sequence ID" value="NZ_BAABHK010000012.1"/>
</dbReference>
<evidence type="ECO:0000313" key="9">
    <source>
        <dbReference type="EMBL" id="GAA4633541.1"/>
    </source>
</evidence>
<feature type="transmembrane region" description="Helical" evidence="7">
    <location>
        <begin position="26"/>
        <end position="52"/>
    </location>
</feature>
<feature type="transmembrane region" description="Helical" evidence="7">
    <location>
        <begin position="240"/>
        <end position="263"/>
    </location>
</feature>